<feature type="domain" description="Major facilitator superfamily (MFS) profile" evidence="5">
    <location>
        <begin position="62"/>
        <end position="456"/>
    </location>
</feature>
<evidence type="ECO:0000256" key="3">
    <source>
        <dbReference type="SAM" id="MobiDB-lite"/>
    </source>
</evidence>
<dbReference type="SUPFAM" id="SSF103473">
    <property type="entry name" value="MFS general substrate transporter"/>
    <property type="match status" value="1"/>
</dbReference>
<accession>A0A4U7KSA3</accession>
<name>A0A4U7KSA3_9BASI</name>
<evidence type="ECO:0000259" key="5">
    <source>
        <dbReference type="PROSITE" id="PS50850"/>
    </source>
</evidence>
<evidence type="ECO:0000313" key="7">
    <source>
        <dbReference type="Proteomes" id="UP000306050"/>
    </source>
</evidence>
<feature type="transmembrane region" description="Helical" evidence="4">
    <location>
        <begin position="158"/>
        <end position="181"/>
    </location>
</feature>
<reference evidence="6 7" key="1">
    <citation type="submission" date="2019-05" db="EMBL/GenBank/DDBJ databases">
        <title>Sporisorium graminicola CBS 10092 draft sequencing and annotation.</title>
        <authorList>
            <person name="Solano-Gonzalez S."/>
            <person name="Caddick M.X."/>
            <person name="Darby A."/>
        </authorList>
    </citation>
    <scope>NUCLEOTIDE SEQUENCE [LARGE SCALE GENOMIC DNA]</scope>
    <source>
        <strain evidence="6 7">CBS 10092</strain>
    </source>
</reference>
<dbReference type="PROSITE" id="PS50850">
    <property type="entry name" value="MFS"/>
    <property type="match status" value="1"/>
</dbReference>
<dbReference type="Gene3D" id="1.20.1250.20">
    <property type="entry name" value="MFS general substrate transporter like domains"/>
    <property type="match status" value="2"/>
</dbReference>
<feature type="transmembrane region" description="Helical" evidence="4">
    <location>
        <begin position="395"/>
        <end position="415"/>
    </location>
</feature>
<feature type="transmembrane region" description="Helical" evidence="4">
    <location>
        <begin position="302"/>
        <end position="319"/>
    </location>
</feature>
<feature type="transmembrane region" description="Helical" evidence="4">
    <location>
        <begin position="190"/>
        <end position="210"/>
    </location>
</feature>
<dbReference type="PANTHER" id="PTHR11360:SF234">
    <property type="entry name" value="MFS-TYPE TRANSPORTER DBAD-RELATED"/>
    <property type="match status" value="1"/>
</dbReference>
<protein>
    <recommendedName>
        <fullName evidence="5">Major facilitator superfamily (MFS) profile domain-containing protein</fullName>
    </recommendedName>
</protein>
<keyword evidence="4" id="KW-0472">Membrane</keyword>
<feature type="transmembrane region" description="Helical" evidence="4">
    <location>
        <begin position="331"/>
        <end position="349"/>
    </location>
</feature>
<keyword evidence="7" id="KW-1185">Reference proteome</keyword>
<feature type="transmembrane region" description="Helical" evidence="4">
    <location>
        <begin position="421"/>
        <end position="447"/>
    </location>
</feature>
<comment type="similarity">
    <text evidence="2">Belongs to the major facilitator superfamily. Monocarboxylate porter (TC 2.A.1.13) family.</text>
</comment>
<proteinExistence type="inferred from homology"/>
<dbReference type="RefSeq" id="XP_029739430.1">
    <property type="nucleotide sequence ID" value="XM_029884720.1"/>
</dbReference>
<evidence type="ECO:0000256" key="2">
    <source>
        <dbReference type="ARBA" id="ARBA00006727"/>
    </source>
</evidence>
<keyword evidence="4" id="KW-0812">Transmembrane</keyword>
<dbReference type="OrthoDB" id="6509908at2759"/>
<comment type="caution">
    <text evidence="6">The sequence shown here is derived from an EMBL/GenBank/DDBJ whole genome shotgun (WGS) entry which is preliminary data.</text>
</comment>
<keyword evidence="4" id="KW-1133">Transmembrane helix</keyword>
<dbReference type="Pfam" id="PF07690">
    <property type="entry name" value="MFS_1"/>
    <property type="match status" value="1"/>
</dbReference>
<dbReference type="InterPro" id="IPR036259">
    <property type="entry name" value="MFS_trans_sf"/>
</dbReference>
<dbReference type="PANTHER" id="PTHR11360">
    <property type="entry name" value="MONOCARBOXYLATE TRANSPORTER"/>
    <property type="match status" value="1"/>
</dbReference>
<comment type="subcellular location">
    <subcellularLocation>
        <location evidence="1">Membrane</location>
        <topology evidence="1">Multi-pass membrane protein</topology>
    </subcellularLocation>
</comment>
<dbReference type="InterPro" id="IPR011701">
    <property type="entry name" value="MFS"/>
</dbReference>
<feature type="transmembrane region" description="Helical" evidence="4">
    <location>
        <begin position="61"/>
        <end position="81"/>
    </location>
</feature>
<feature type="compositionally biased region" description="Polar residues" evidence="3">
    <location>
        <begin position="10"/>
        <end position="26"/>
    </location>
</feature>
<feature type="transmembrane region" description="Helical" evidence="4">
    <location>
        <begin position="269"/>
        <end position="290"/>
    </location>
</feature>
<dbReference type="Proteomes" id="UP000306050">
    <property type="component" value="Chromosome SGRAM_22"/>
</dbReference>
<evidence type="ECO:0000256" key="4">
    <source>
        <dbReference type="SAM" id="Phobius"/>
    </source>
</evidence>
<dbReference type="KEGG" id="sgra:EX895_004123"/>
<dbReference type="InterPro" id="IPR020846">
    <property type="entry name" value="MFS_dom"/>
</dbReference>
<evidence type="ECO:0000313" key="6">
    <source>
        <dbReference type="EMBL" id="TKY87445.1"/>
    </source>
</evidence>
<feature type="region of interest" description="Disordered" evidence="3">
    <location>
        <begin position="6"/>
        <end position="54"/>
    </location>
</feature>
<dbReference type="GO" id="GO:0022857">
    <property type="term" value="F:transmembrane transporter activity"/>
    <property type="evidence" value="ECO:0007669"/>
    <property type="project" value="InterPro"/>
</dbReference>
<feature type="transmembrane region" description="Helical" evidence="4">
    <location>
        <begin position="222"/>
        <end position="242"/>
    </location>
</feature>
<gene>
    <name evidence="6" type="ORF">EX895_004123</name>
</gene>
<evidence type="ECO:0000256" key="1">
    <source>
        <dbReference type="ARBA" id="ARBA00004141"/>
    </source>
</evidence>
<organism evidence="6 7">
    <name type="scientific">Sporisorium graminicola</name>
    <dbReference type="NCBI Taxonomy" id="280036"/>
    <lineage>
        <taxon>Eukaryota</taxon>
        <taxon>Fungi</taxon>
        <taxon>Dikarya</taxon>
        <taxon>Basidiomycota</taxon>
        <taxon>Ustilaginomycotina</taxon>
        <taxon>Ustilaginomycetes</taxon>
        <taxon>Ustilaginales</taxon>
        <taxon>Ustilaginaceae</taxon>
        <taxon>Sporisorium</taxon>
    </lineage>
</organism>
<feature type="transmembrane region" description="Helical" evidence="4">
    <location>
        <begin position="101"/>
        <end position="121"/>
    </location>
</feature>
<dbReference type="GeneID" id="40727018"/>
<dbReference type="InterPro" id="IPR050327">
    <property type="entry name" value="Proton-linked_MCT"/>
</dbReference>
<dbReference type="EMBL" id="SRRM01000014">
    <property type="protein sequence ID" value="TKY87445.1"/>
    <property type="molecule type" value="Genomic_DNA"/>
</dbReference>
<feature type="transmembrane region" description="Helical" evidence="4">
    <location>
        <begin position="133"/>
        <end position="152"/>
    </location>
</feature>
<sequence>MSEAHASFGASANSHGHVSSDTSGSIQEKLDSHAPTPVPAPELAPASAPAPQTSNAPDGGLVAWLQVIASFMLFFNSWGLVNTYGAYQTFYEANLLAHQSSSSISWIGSIQAFLLLLVGPLSGPLFDRGYVRALNLVGTFLIVFGLMMTSISTRYYQIFLAQGICTGLGMGAIFIQSVAILPPYFSKRRALATGIPVCGSSLGGIIYPIVFQRLEPRIGFGWATRVLAFIALATQAVAVVLMRQRDGGSSKSRSLIDPTLFTEKPMLSFSFASLFAFMGLYIPFYYIGIYSQRKVHNMPHTLLSYLVPLLNVGSVFGRLIPNFLADKTGCLNMFVITCASAAIAGYGWLSVNSVAKLVLFCVFYGAFSGSYVSLQGPTVAMLTTDKSRLGSRMGTFCIFAAIGILVGNPVAGAIIDVDNGIFWPAQILCSTLIAAASICLVASRYFCVAAKIFVKI</sequence>
<dbReference type="AlphaFoldDB" id="A0A4U7KSA3"/>
<dbReference type="GO" id="GO:0016020">
    <property type="term" value="C:membrane"/>
    <property type="evidence" value="ECO:0007669"/>
    <property type="project" value="UniProtKB-SubCell"/>
</dbReference>